<dbReference type="Gene3D" id="2.60.40.10">
    <property type="entry name" value="Immunoglobulins"/>
    <property type="match status" value="1"/>
</dbReference>
<gene>
    <name evidence="3" type="ORF">ACFS1K_05480</name>
</gene>
<feature type="domain" description="Right handed beta helix" evidence="2">
    <location>
        <begin position="284"/>
        <end position="448"/>
    </location>
</feature>
<keyword evidence="4" id="KW-1185">Reference proteome</keyword>
<dbReference type="InterPro" id="IPR024361">
    <property type="entry name" value="BACON"/>
</dbReference>
<evidence type="ECO:0000259" key="2">
    <source>
        <dbReference type="Pfam" id="PF13229"/>
    </source>
</evidence>
<dbReference type="Proteomes" id="UP001597532">
    <property type="component" value="Unassembled WGS sequence"/>
</dbReference>
<dbReference type="Pfam" id="PF13004">
    <property type="entry name" value="BACON"/>
    <property type="match status" value="1"/>
</dbReference>
<dbReference type="RefSeq" id="WP_251808822.1">
    <property type="nucleotide sequence ID" value="NZ_CP166679.1"/>
</dbReference>
<accession>A0ABW5VC17</accession>
<sequence>MINRKFHFNAIAKFFIGVFIMMNLVGCDKNNDDTFSPKLTVARESFDVSNSNSQYAIDVLSNKPWEAQSNVDWINLEITSGGNGRFNLSFSVVENDDDQRTGIITITIGGDTSREIVVNQEAGNTDDIFVVPNGSGDGLSWSKATNLANALNIAVSGNTIHIAEGTYVPSETITGGDPSDERDRTFEITRNITLVGGYPINATKDTESDPSNYTTILSGNDSSYHVVVVSASKDEGQKVGLHGLTISEGNAGSASTSTEINGVKFRRDYGGGVVIGNAIVNISDTRIIENKSEKFVAGIYAFEGSVVTMDNSEVSNNISVSNVGGIWVSESKMYISNSKILANEGGTGAGIHGYPDAEIYMNNSIVADNKGKSYGAGFYVRQNSIAILANCMITGNSSTSKNGGGGIMMYNNTKVTIISSTITDNSVPIGPGAGIYRRSGENVLNIYNSIISGNHQLVDGKDVDTYEADALPPKLESSTLGAMVFDQNGVDSNGITFNYNTMLQNLGDFVIVPVGENNPALIYGADLEELVRIGDRQDPKVEESIITSDLSHNSRTGLKIMGAFVNIN</sequence>
<protein>
    <submittedName>
        <fullName evidence="3">BACON domain-containing protein</fullName>
    </submittedName>
</protein>
<evidence type="ECO:0000313" key="3">
    <source>
        <dbReference type="EMBL" id="MFD2789207.1"/>
    </source>
</evidence>
<dbReference type="InterPro" id="IPR013783">
    <property type="entry name" value="Ig-like_fold"/>
</dbReference>
<dbReference type="InterPro" id="IPR039448">
    <property type="entry name" value="Beta_helix"/>
</dbReference>
<dbReference type="InterPro" id="IPR012334">
    <property type="entry name" value="Pectin_lyas_fold"/>
</dbReference>
<dbReference type="SUPFAM" id="SSF51126">
    <property type="entry name" value="Pectin lyase-like"/>
    <property type="match status" value="1"/>
</dbReference>
<dbReference type="Gene3D" id="2.160.20.10">
    <property type="entry name" value="Single-stranded right-handed beta-helix, Pectin lyase-like"/>
    <property type="match status" value="1"/>
</dbReference>
<evidence type="ECO:0000259" key="1">
    <source>
        <dbReference type="Pfam" id="PF13004"/>
    </source>
</evidence>
<comment type="caution">
    <text evidence="3">The sequence shown here is derived from an EMBL/GenBank/DDBJ whole genome shotgun (WGS) entry which is preliminary data.</text>
</comment>
<proteinExistence type="predicted"/>
<dbReference type="EMBL" id="JBHUOK010000008">
    <property type="protein sequence ID" value="MFD2789207.1"/>
    <property type="molecule type" value="Genomic_DNA"/>
</dbReference>
<dbReference type="InterPro" id="IPR011050">
    <property type="entry name" value="Pectin_lyase_fold/virulence"/>
</dbReference>
<organism evidence="3 4">
    <name type="scientific">Arenibacter antarcticus</name>
    <dbReference type="NCBI Taxonomy" id="2040469"/>
    <lineage>
        <taxon>Bacteria</taxon>
        <taxon>Pseudomonadati</taxon>
        <taxon>Bacteroidota</taxon>
        <taxon>Flavobacteriia</taxon>
        <taxon>Flavobacteriales</taxon>
        <taxon>Flavobacteriaceae</taxon>
        <taxon>Arenibacter</taxon>
    </lineage>
</organism>
<dbReference type="Pfam" id="PF13229">
    <property type="entry name" value="Beta_helix"/>
    <property type="match status" value="1"/>
</dbReference>
<evidence type="ECO:0000313" key="4">
    <source>
        <dbReference type="Proteomes" id="UP001597532"/>
    </source>
</evidence>
<name>A0ABW5VC17_9FLAO</name>
<reference evidence="4" key="1">
    <citation type="journal article" date="2019" name="Int. J. Syst. Evol. Microbiol.">
        <title>The Global Catalogue of Microorganisms (GCM) 10K type strain sequencing project: providing services to taxonomists for standard genome sequencing and annotation.</title>
        <authorList>
            <consortium name="The Broad Institute Genomics Platform"/>
            <consortium name="The Broad Institute Genome Sequencing Center for Infectious Disease"/>
            <person name="Wu L."/>
            <person name="Ma J."/>
        </authorList>
    </citation>
    <scope>NUCLEOTIDE SEQUENCE [LARGE SCALE GENOMIC DNA]</scope>
    <source>
        <strain evidence="4">KCTC 52924</strain>
    </source>
</reference>
<feature type="domain" description="BACON" evidence="1">
    <location>
        <begin position="64"/>
        <end position="121"/>
    </location>
</feature>